<dbReference type="PANTHER" id="PTHR34597">
    <property type="entry name" value="SLR1661 PROTEIN"/>
    <property type="match status" value="1"/>
</dbReference>
<feature type="region of interest" description="Disordered" evidence="4">
    <location>
        <begin position="84"/>
        <end position="134"/>
    </location>
</feature>
<dbReference type="InterPro" id="IPR005565">
    <property type="entry name" value="Hemolysn_activator_HlyB_C"/>
</dbReference>
<keyword evidence="1" id="KW-0472">Membrane</keyword>
<dbReference type="Pfam" id="PF08479">
    <property type="entry name" value="POTRA_2"/>
    <property type="match status" value="1"/>
</dbReference>
<dbReference type="InterPro" id="IPR013686">
    <property type="entry name" value="Polypept-transport_assoc_ShlB"/>
</dbReference>
<keyword evidence="2" id="KW-0812">Transmembrane</keyword>
<evidence type="ECO:0000256" key="2">
    <source>
        <dbReference type="ARBA" id="ARBA00022692"/>
    </source>
</evidence>
<proteinExistence type="predicted"/>
<gene>
    <name evidence="7" type="ORF">PI95_024500</name>
</gene>
<protein>
    <submittedName>
        <fullName evidence="7">ShlB/FhaC/HecB family hemolysin secretion/activation protein</fullName>
    </submittedName>
</protein>
<comment type="caution">
    <text evidence="7">The sequence shown here is derived from an EMBL/GenBank/DDBJ whole genome shotgun (WGS) entry which is preliminary data.</text>
</comment>
<feature type="compositionally biased region" description="Pro residues" evidence="4">
    <location>
        <begin position="108"/>
        <end position="133"/>
    </location>
</feature>
<dbReference type="GO" id="GO:0046819">
    <property type="term" value="P:protein secretion by the type V secretion system"/>
    <property type="evidence" value="ECO:0007669"/>
    <property type="project" value="TreeGrafter"/>
</dbReference>
<dbReference type="Gene3D" id="3.10.20.310">
    <property type="entry name" value="membrane protein fhac"/>
    <property type="match status" value="1"/>
</dbReference>
<evidence type="ECO:0000313" key="8">
    <source>
        <dbReference type="Proteomes" id="UP000031549"/>
    </source>
</evidence>
<dbReference type="Pfam" id="PF03865">
    <property type="entry name" value="ShlB"/>
    <property type="match status" value="1"/>
</dbReference>
<evidence type="ECO:0000259" key="5">
    <source>
        <dbReference type="Pfam" id="PF03865"/>
    </source>
</evidence>
<feature type="domain" description="Haemolysin activator HlyB C-terminal" evidence="5">
    <location>
        <begin position="286"/>
        <end position="602"/>
    </location>
</feature>
<dbReference type="Gene3D" id="2.40.160.50">
    <property type="entry name" value="membrane protein fhac: a member of the omp85/tpsb transporter family"/>
    <property type="match status" value="1"/>
</dbReference>
<dbReference type="GO" id="GO:0008320">
    <property type="term" value="F:protein transmembrane transporter activity"/>
    <property type="evidence" value="ECO:0007669"/>
    <property type="project" value="TreeGrafter"/>
</dbReference>
<keyword evidence="8" id="KW-1185">Reference proteome</keyword>
<dbReference type="EMBL" id="JTCM02000076">
    <property type="protein sequence ID" value="NEU75633.1"/>
    <property type="molecule type" value="Genomic_DNA"/>
</dbReference>
<evidence type="ECO:0000256" key="1">
    <source>
        <dbReference type="ARBA" id="ARBA00022452"/>
    </source>
</evidence>
<keyword evidence="1" id="KW-1134">Transmembrane beta strand</keyword>
<evidence type="ECO:0000313" key="7">
    <source>
        <dbReference type="EMBL" id="NEU75633.1"/>
    </source>
</evidence>
<feature type="domain" description="Polypeptide-transport-associated ShlB-type" evidence="6">
    <location>
        <begin position="147"/>
        <end position="224"/>
    </location>
</feature>
<name>A0A846HEW6_9CYAN</name>
<sequence>MILVEVEALSVANSVLAQTTVDTTTPEAQSTQIQPGEILELDAISVPFPPASVNTAELLQPIEAAQNPPPPQPLQLPPDIERQQRRRNQNNSPVVPYIPPRPDENNPPTLPENIPPIPPPEQLFPSPVPPTPTTPEVVPNQFSGSIRVDRFNVVGSTVFSPQELAEVTKDFVNKSITFAQLLQASEAVTKLYRDKGYITSGAFIPANQTFRSRGSTITIQVVEGGLESIQVSGLKRLNPNYVRSRLAVATGKPLNVNKLLRALQLLQLNPLIKNISAELAAGANAGNSILVVRASETKTFTAEISLDNNRSPSIGSFQRQIQLNQANLSGLGDNLNVAYANTDGSNDVEASYTLPINAYNGTLQFSYNYTNSRVIEEPFDILDIQGTSQDFSITLRQPIVQTPNEEFALGVTASRRESDVGFLESVIGRRLPFDSPGARDGETRLSILRFFQDWTKRNSRQVLAARSQFSFGIDAFDATINSNAPDGQFFSWRGQGQWVRLLAPDTLLLVRADAQLSDRALVPLEQFGLGGQRTVRGYRQDLLLVDKAFLASIELRYPILRVPQVGGVLQLTPFVDFGTGSGGTSTGVADAPNNLASTGLGLLWQSNRVNARFDWGIPLVSVDSRNNSLQEDGLYFSVVYTQPF</sequence>
<accession>A0A846HEW6</accession>
<dbReference type="Proteomes" id="UP000031549">
    <property type="component" value="Unassembled WGS sequence"/>
</dbReference>
<evidence type="ECO:0000256" key="3">
    <source>
        <dbReference type="ARBA" id="ARBA00023237"/>
    </source>
</evidence>
<dbReference type="GO" id="GO:0098046">
    <property type="term" value="C:type V protein secretion system complex"/>
    <property type="evidence" value="ECO:0007669"/>
    <property type="project" value="TreeGrafter"/>
</dbReference>
<dbReference type="AlphaFoldDB" id="A0A846HEW6"/>
<evidence type="ECO:0000256" key="4">
    <source>
        <dbReference type="SAM" id="MobiDB-lite"/>
    </source>
</evidence>
<dbReference type="PANTHER" id="PTHR34597:SF1">
    <property type="entry name" value="HEME_HEMOPEXIN TRANSPORTER PROTEIN HUXB"/>
    <property type="match status" value="1"/>
</dbReference>
<reference evidence="7 8" key="1">
    <citation type="journal article" date="2015" name="Genome Announc.">
        <title>Draft Genome Sequence of Cyanobacterium Hassallia byssoidea Strain VB512170, Isolated from Monuments in India.</title>
        <authorList>
            <person name="Singh D."/>
            <person name="Chandrababunaidu M.M."/>
            <person name="Panda A."/>
            <person name="Sen D."/>
            <person name="Bhattacharyya S."/>
            <person name="Adhikary S.P."/>
            <person name="Tripathy S."/>
        </authorList>
    </citation>
    <scope>NUCLEOTIDE SEQUENCE [LARGE SCALE GENOMIC DNA]</scope>
    <source>
        <strain evidence="7 8">VB512170</strain>
    </source>
</reference>
<evidence type="ECO:0000259" key="6">
    <source>
        <dbReference type="Pfam" id="PF08479"/>
    </source>
</evidence>
<organism evidence="7 8">
    <name type="scientific">Hassallia byssoidea VB512170</name>
    <dbReference type="NCBI Taxonomy" id="1304833"/>
    <lineage>
        <taxon>Bacteria</taxon>
        <taxon>Bacillati</taxon>
        <taxon>Cyanobacteriota</taxon>
        <taxon>Cyanophyceae</taxon>
        <taxon>Nostocales</taxon>
        <taxon>Tolypothrichaceae</taxon>
        <taxon>Hassallia</taxon>
    </lineage>
</organism>
<dbReference type="InterPro" id="IPR051544">
    <property type="entry name" value="TPS_OM_transporter"/>
</dbReference>
<keyword evidence="3" id="KW-0998">Cell outer membrane</keyword>